<dbReference type="Proteomes" id="UP000515917">
    <property type="component" value="Chromosome"/>
</dbReference>
<dbReference type="SUPFAM" id="SSF55166">
    <property type="entry name" value="Hedgehog/DD-peptidase"/>
    <property type="match status" value="1"/>
</dbReference>
<organism evidence="2 3">
    <name type="scientific">Iodobacter fluviatilis</name>
    <dbReference type="NCBI Taxonomy" id="537"/>
    <lineage>
        <taxon>Bacteria</taxon>
        <taxon>Pseudomonadati</taxon>
        <taxon>Pseudomonadota</taxon>
        <taxon>Betaproteobacteria</taxon>
        <taxon>Neisseriales</taxon>
        <taxon>Chitinibacteraceae</taxon>
        <taxon>Iodobacter</taxon>
    </lineage>
</organism>
<feature type="domain" description="Peptidase M15C" evidence="1">
    <location>
        <begin position="116"/>
        <end position="207"/>
    </location>
</feature>
<keyword evidence="2" id="KW-0378">Hydrolase</keyword>
<keyword evidence="2" id="KW-0645">Protease</keyword>
<dbReference type="InterPro" id="IPR039561">
    <property type="entry name" value="Peptidase_M15C"/>
</dbReference>
<dbReference type="KEGG" id="ifl:C1H71_13740"/>
<evidence type="ECO:0000259" key="1">
    <source>
        <dbReference type="Pfam" id="PF13539"/>
    </source>
</evidence>
<accession>A0A7G3GEJ3</accession>
<evidence type="ECO:0000313" key="2">
    <source>
        <dbReference type="EMBL" id="QBC45746.1"/>
    </source>
</evidence>
<dbReference type="GO" id="GO:0004180">
    <property type="term" value="F:carboxypeptidase activity"/>
    <property type="evidence" value="ECO:0007669"/>
    <property type="project" value="UniProtKB-KW"/>
</dbReference>
<reference evidence="2 3" key="1">
    <citation type="submission" date="2018-01" db="EMBL/GenBank/DDBJ databases">
        <title>Genome sequence of Iodobacter sp. strain PCH194 isolated from Indian Trans-Himalaya.</title>
        <authorList>
            <person name="Kumar V."/>
            <person name="Thakur V."/>
            <person name="Kumar S."/>
            <person name="Singh D."/>
        </authorList>
    </citation>
    <scope>NUCLEOTIDE SEQUENCE [LARGE SCALE GENOMIC DNA]</scope>
    <source>
        <strain evidence="2 3">PCH194</strain>
    </source>
</reference>
<name>A0A7G3GEJ3_9NEIS</name>
<keyword evidence="3" id="KW-1185">Reference proteome</keyword>
<protein>
    <submittedName>
        <fullName evidence="2">D-alanyl-D-alanine carboxypeptidase</fullName>
    </submittedName>
</protein>
<dbReference type="AlphaFoldDB" id="A0A7G3GEJ3"/>
<proteinExistence type="predicted"/>
<dbReference type="EMBL" id="CP025781">
    <property type="protein sequence ID" value="QBC45746.1"/>
    <property type="molecule type" value="Genomic_DNA"/>
</dbReference>
<dbReference type="Pfam" id="PF13539">
    <property type="entry name" value="Peptidase_M15_4"/>
    <property type="match status" value="1"/>
</dbReference>
<evidence type="ECO:0000313" key="3">
    <source>
        <dbReference type="Proteomes" id="UP000515917"/>
    </source>
</evidence>
<dbReference type="Gene3D" id="3.30.1380.10">
    <property type="match status" value="1"/>
</dbReference>
<keyword evidence="2" id="KW-0121">Carboxypeptidase</keyword>
<sequence>MCLLCLPIASYAATAPLSPADCALLQERGVITAANPLPCDRLQRVRFLHWDMKGQKAEGQLLVLDVVAQQVEALFAALYQAKFPLFSALPLEQFAGDDVQSMNANNSSAFNGRAITGAKSWSKHAYGVAMDINPLQNPYISFADDGGVNVLPAASAKSYINRNELRPEKTRRAGLVNESVVSLFAQHGFMTWGGDWDAPIDYQHFEIGSRRYINELIQLPLEQARVNFNQYAERYRSCSANEQGSLGEVRARCVAKVRQ</sequence>
<dbReference type="InterPro" id="IPR009045">
    <property type="entry name" value="Zn_M74/Hedgehog-like"/>
</dbReference>
<gene>
    <name evidence="2" type="ORF">C1H71_13740</name>
</gene>